<gene>
    <name evidence="1" type="ORF">SAMN04487969_101128</name>
</gene>
<keyword evidence="2" id="KW-1185">Reference proteome</keyword>
<dbReference type="AlphaFoldDB" id="A0A1I1Y066"/>
<dbReference type="Pfam" id="PF12691">
    <property type="entry name" value="Phage_tail_terminator_6"/>
    <property type="match status" value="1"/>
</dbReference>
<organism evidence="1 2">
    <name type="scientific">Paenibacillus algorifonticola</name>
    <dbReference type="NCBI Taxonomy" id="684063"/>
    <lineage>
        <taxon>Bacteria</taxon>
        <taxon>Bacillati</taxon>
        <taxon>Bacillota</taxon>
        <taxon>Bacilli</taxon>
        <taxon>Bacillales</taxon>
        <taxon>Paenibacillaceae</taxon>
        <taxon>Paenibacillus</taxon>
    </lineage>
</organism>
<evidence type="ECO:0000313" key="2">
    <source>
        <dbReference type="Proteomes" id="UP000183410"/>
    </source>
</evidence>
<dbReference type="RefSeq" id="WP_197091356.1">
    <property type="nucleotide sequence ID" value="NZ_FONN01000001.1"/>
</dbReference>
<accession>A0A1I1Y066</accession>
<reference evidence="2" key="1">
    <citation type="submission" date="2016-10" db="EMBL/GenBank/DDBJ databases">
        <authorList>
            <person name="Varghese N."/>
            <person name="Submissions S."/>
        </authorList>
    </citation>
    <scope>NUCLEOTIDE SEQUENCE [LARGE SCALE GENOMIC DNA]</scope>
    <source>
        <strain evidence="2">CGMCC 1.10223</strain>
    </source>
</reference>
<name>A0A1I1Y066_9BACL</name>
<sequence>MMTTGEVRDWLKTQVESPAWYIGKLDGKQPQCIGVYNLNAGSPVIALGGLEQTSYAVKGVSILVHWGKNANIAERKAHEVYAALFGQVAEIGGRRVISFDMRVPEPVNVGTDDDGIYEYVIETIIYYER</sequence>
<evidence type="ECO:0000313" key="1">
    <source>
        <dbReference type="EMBL" id="SFE11463.1"/>
    </source>
</evidence>
<dbReference type="Proteomes" id="UP000183410">
    <property type="component" value="Unassembled WGS sequence"/>
</dbReference>
<dbReference type="InterPro" id="IPR024411">
    <property type="entry name" value="Tail_terminator_phage"/>
</dbReference>
<proteinExistence type="predicted"/>
<protein>
    <recommendedName>
        <fullName evidence="3">DUF3168 domain-containing protein</fullName>
    </recommendedName>
</protein>
<dbReference type="EMBL" id="FONN01000001">
    <property type="protein sequence ID" value="SFE11463.1"/>
    <property type="molecule type" value="Genomic_DNA"/>
</dbReference>
<evidence type="ECO:0008006" key="3">
    <source>
        <dbReference type="Google" id="ProtNLM"/>
    </source>
</evidence>